<proteinExistence type="predicted"/>
<accession>A0A8T2PAS2</accession>
<evidence type="ECO:0000313" key="1">
    <source>
        <dbReference type="EMBL" id="KAG9348321.1"/>
    </source>
</evidence>
<name>A0A8T2PAS2_9TELE</name>
<dbReference type="AlphaFoldDB" id="A0A8T2PAS2"/>
<keyword evidence="2" id="KW-1185">Reference proteome</keyword>
<gene>
    <name evidence="1" type="ORF">JZ751_002056</name>
</gene>
<evidence type="ECO:0000313" key="2">
    <source>
        <dbReference type="Proteomes" id="UP000824540"/>
    </source>
</evidence>
<comment type="caution">
    <text evidence="1">The sequence shown here is derived from an EMBL/GenBank/DDBJ whole genome shotgun (WGS) entry which is preliminary data.</text>
</comment>
<organism evidence="1 2">
    <name type="scientific">Albula glossodonta</name>
    <name type="common">roundjaw bonefish</name>
    <dbReference type="NCBI Taxonomy" id="121402"/>
    <lineage>
        <taxon>Eukaryota</taxon>
        <taxon>Metazoa</taxon>
        <taxon>Chordata</taxon>
        <taxon>Craniata</taxon>
        <taxon>Vertebrata</taxon>
        <taxon>Euteleostomi</taxon>
        <taxon>Actinopterygii</taxon>
        <taxon>Neopterygii</taxon>
        <taxon>Teleostei</taxon>
        <taxon>Albuliformes</taxon>
        <taxon>Albulidae</taxon>
        <taxon>Albula</taxon>
    </lineage>
</organism>
<dbReference type="InterPro" id="IPR009079">
    <property type="entry name" value="4_helix_cytokine-like_core"/>
</dbReference>
<dbReference type="Proteomes" id="UP000824540">
    <property type="component" value="Unassembled WGS sequence"/>
</dbReference>
<dbReference type="SUPFAM" id="SSF47266">
    <property type="entry name" value="4-helical cytokines"/>
    <property type="match status" value="1"/>
</dbReference>
<dbReference type="OrthoDB" id="9893660at2759"/>
<reference evidence="1" key="1">
    <citation type="thesis" date="2021" institute="BYU ScholarsArchive" country="Provo, UT, USA">
        <title>Applications of and Algorithms for Genome Assembly and Genomic Analyses with an Emphasis on Marine Teleosts.</title>
        <authorList>
            <person name="Pickett B.D."/>
        </authorList>
    </citation>
    <scope>NUCLEOTIDE SEQUENCE</scope>
    <source>
        <strain evidence="1">HI-2016</strain>
    </source>
</reference>
<sequence length="199" mass="22351">MTVPAALGNLQPSKAGATVEEKWPLRREFQNISVRAGLATWLFLGALCFHLSGVSVASPLSTSEKTDKQACVNFSRSLLENVRHALTLNALFDGFNCTELPIMLDTTVSACEPDVGENECLKSIKQDLEYYRDKLLAHQREELRSTVVRAIQDLLENPRNSETDFQRRVRLCGELKGFQVRTVTINRIMGYMASEDNKN</sequence>
<dbReference type="EMBL" id="JAFBMS010000011">
    <property type="protein sequence ID" value="KAG9348321.1"/>
    <property type="molecule type" value="Genomic_DNA"/>
</dbReference>
<evidence type="ECO:0008006" key="3">
    <source>
        <dbReference type="Google" id="ProtNLM"/>
    </source>
</evidence>
<dbReference type="Gene3D" id="1.20.1250.10">
    <property type="match status" value="1"/>
</dbReference>
<protein>
    <recommendedName>
        <fullName evidence="3">Interleukin-12 subunit alpha</fullName>
    </recommendedName>
</protein>